<evidence type="ECO:0000256" key="6">
    <source>
        <dbReference type="ARBA" id="ARBA00022833"/>
    </source>
</evidence>
<evidence type="ECO:0000256" key="2">
    <source>
        <dbReference type="ARBA" id="ARBA00007357"/>
    </source>
</evidence>
<dbReference type="Pfam" id="PF01431">
    <property type="entry name" value="Peptidase_M13"/>
    <property type="match status" value="2"/>
</dbReference>
<dbReference type="InterPro" id="IPR000718">
    <property type="entry name" value="Peptidase_M13"/>
</dbReference>
<keyword evidence="7" id="KW-0482">Metalloprotease</keyword>
<keyword evidence="3" id="KW-0645">Protease</keyword>
<dbReference type="CDD" id="cd08662">
    <property type="entry name" value="M13"/>
    <property type="match status" value="1"/>
</dbReference>
<comment type="cofactor">
    <cofactor evidence="1">
        <name>Zn(2+)</name>
        <dbReference type="ChEBI" id="CHEBI:29105"/>
    </cofactor>
</comment>
<dbReference type="AlphaFoldDB" id="A0A1Y2CDG2"/>
<dbReference type="InterPro" id="IPR008753">
    <property type="entry name" value="Peptidase_M13_N"/>
</dbReference>
<dbReference type="Gene3D" id="3.40.390.10">
    <property type="entry name" value="Collagenase (Catalytic Domain)"/>
    <property type="match status" value="1"/>
</dbReference>
<evidence type="ECO:0000259" key="9">
    <source>
        <dbReference type="Pfam" id="PF05649"/>
    </source>
</evidence>
<proteinExistence type="inferred from homology"/>
<dbReference type="PANTHER" id="PTHR11733:SF167">
    <property type="entry name" value="FI17812P1-RELATED"/>
    <property type="match status" value="1"/>
</dbReference>
<dbReference type="Pfam" id="PF05649">
    <property type="entry name" value="Peptidase_M13_N"/>
    <property type="match status" value="1"/>
</dbReference>
<dbReference type="GO" id="GO:0005886">
    <property type="term" value="C:plasma membrane"/>
    <property type="evidence" value="ECO:0007669"/>
    <property type="project" value="TreeGrafter"/>
</dbReference>
<feature type="domain" description="Peptidase M13 C-terminal" evidence="8">
    <location>
        <begin position="540"/>
        <end position="568"/>
    </location>
</feature>
<evidence type="ECO:0000256" key="3">
    <source>
        <dbReference type="ARBA" id="ARBA00022670"/>
    </source>
</evidence>
<dbReference type="EMBL" id="MCGO01000020">
    <property type="protein sequence ID" value="ORY45062.1"/>
    <property type="molecule type" value="Genomic_DNA"/>
</dbReference>
<name>A0A1Y2CDG2_9FUNG</name>
<dbReference type="STRING" id="329046.A0A1Y2CDG2"/>
<evidence type="ECO:0000313" key="10">
    <source>
        <dbReference type="EMBL" id="ORY45062.1"/>
    </source>
</evidence>
<organism evidence="10 11">
    <name type="scientific">Rhizoclosmatium globosum</name>
    <dbReference type="NCBI Taxonomy" id="329046"/>
    <lineage>
        <taxon>Eukaryota</taxon>
        <taxon>Fungi</taxon>
        <taxon>Fungi incertae sedis</taxon>
        <taxon>Chytridiomycota</taxon>
        <taxon>Chytridiomycota incertae sedis</taxon>
        <taxon>Chytridiomycetes</taxon>
        <taxon>Chytridiales</taxon>
        <taxon>Chytriomycetaceae</taxon>
        <taxon>Rhizoclosmatium</taxon>
    </lineage>
</organism>
<reference evidence="10 11" key="1">
    <citation type="submission" date="2016-07" db="EMBL/GenBank/DDBJ databases">
        <title>Pervasive Adenine N6-methylation of Active Genes in Fungi.</title>
        <authorList>
            <consortium name="DOE Joint Genome Institute"/>
            <person name="Mondo S.J."/>
            <person name="Dannebaum R.O."/>
            <person name="Kuo R.C."/>
            <person name="Labutti K."/>
            <person name="Haridas S."/>
            <person name="Kuo A."/>
            <person name="Salamov A."/>
            <person name="Ahrendt S.R."/>
            <person name="Lipzen A."/>
            <person name="Sullivan W."/>
            <person name="Andreopoulos W.B."/>
            <person name="Clum A."/>
            <person name="Lindquist E."/>
            <person name="Daum C."/>
            <person name="Ramamoorthy G.K."/>
            <person name="Gryganskyi A."/>
            <person name="Culley D."/>
            <person name="Magnuson J.K."/>
            <person name="James T.Y."/>
            <person name="O'Malley M.A."/>
            <person name="Stajich J.E."/>
            <person name="Spatafora J.W."/>
            <person name="Visel A."/>
            <person name="Grigoriev I.V."/>
        </authorList>
    </citation>
    <scope>NUCLEOTIDE SEQUENCE [LARGE SCALE GENOMIC DNA]</scope>
    <source>
        <strain evidence="10 11">JEL800</strain>
    </source>
</reference>
<dbReference type="OrthoDB" id="6475849at2759"/>
<keyword evidence="5" id="KW-0378">Hydrolase</keyword>
<dbReference type="SUPFAM" id="SSF55486">
    <property type="entry name" value="Metalloproteases ('zincins'), catalytic domain"/>
    <property type="match status" value="1"/>
</dbReference>
<dbReference type="InterPro" id="IPR042089">
    <property type="entry name" value="Peptidase_M13_dom_2"/>
</dbReference>
<gene>
    <name evidence="10" type="ORF">BCR33DRAFT_716414</name>
</gene>
<evidence type="ECO:0000256" key="7">
    <source>
        <dbReference type="ARBA" id="ARBA00023049"/>
    </source>
</evidence>
<evidence type="ECO:0000313" key="11">
    <source>
        <dbReference type="Proteomes" id="UP000193642"/>
    </source>
</evidence>
<comment type="similarity">
    <text evidence="2">Belongs to the peptidase M13 family.</text>
</comment>
<keyword evidence="6" id="KW-0862">Zinc</keyword>
<accession>A0A1Y2CDG2</accession>
<dbReference type="PROSITE" id="PS51885">
    <property type="entry name" value="NEPRILYSIN"/>
    <property type="match status" value="1"/>
</dbReference>
<dbReference type="Proteomes" id="UP000193642">
    <property type="component" value="Unassembled WGS sequence"/>
</dbReference>
<dbReference type="GO" id="GO:0046872">
    <property type="term" value="F:metal ion binding"/>
    <property type="evidence" value="ECO:0007669"/>
    <property type="project" value="UniProtKB-KW"/>
</dbReference>
<keyword evidence="4" id="KW-0479">Metal-binding</keyword>
<dbReference type="GO" id="GO:0016485">
    <property type="term" value="P:protein processing"/>
    <property type="evidence" value="ECO:0007669"/>
    <property type="project" value="TreeGrafter"/>
</dbReference>
<evidence type="ECO:0000256" key="4">
    <source>
        <dbReference type="ARBA" id="ARBA00022723"/>
    </source>
</evidence>
<dbReference type="PANTHER" id="PTHR11733">
    <property type="entry name" value="ZINC METALLOPROTEASE FAMILY M13 NEPRILYSIN-RELATED"/>
    <property type="match status" value="1"/>
</dbReference>
<evidence type="ECO:0000256" key="5">
    <source>
        <dbReference type="ARBA" id="ARBA00022801"/>
    </source>
</evidence>
<comment type="caution">
    <text evidence="10">The sequence shown here is derived from an EMBL/GenBank/DDBJ whole genome shotgun (WGS) entry which is preliminary data.</text>
</comment>
<evidence type="ECO:0000256" key="1">
    <source>
        <dbReference type="ARBA" id="ARBA00001947"/>
    </source>
</evidence>
<dbReference type="PRINTS" id="PR00786">
    <property type="entry name" value="NEPRILYSIN"/>
</dbReference>
<dbReference type="InterPro" id="IPR018497">
    <property type="entry name" value="Peptidase_M13_C"/>
</dbReference>
<feature type="domain" description="Peptidase M13 N-terminal" evidence="9">
    <location>
        <begin position="54"/>
        <end position="486"/>
    </location>
</feature>
<protein>
    <submittedName>
        <fullName evidence="10">Zincin</fullName>
    </submittedName>
</protein>
<dbReference type="GO" id="GO:0004222">
    <property type="term" value="F:metalloendopeptidase activity"/>
    <property type="evidence" value="ECO:0007669"/>
    <property type="project" value="InterPro"/>
</dbReference>
<sequence>MPSFNKTVETKTTKTTVTKADGTSQVVREATTITTRYQAIAAAIVEALQKPRAQDKFYEHVNFEWINDPAVVVPAEYPAWGSFYELMDATQKKQVSLLEDIASKAELNEDEAKLFAIWTASVQRFKDWAETGGSIAPVDQALSLITELLFDGCESWTDASLAAYLAHAQKLGIAKPFLFHAQPSLDDSKAQVLNLDPYGLSLPSRDYYFDDKFEEKRAHFLAHTTNVAKLVGEDRLAPDFAAAVIRFETKLAQISMKRDQEREFSKYYTITSLDTLFSGINELRSLDAKEANYPEGEGTVVVDDATKERIGLFLESLYGNLNLRATLEANYAKSYPESTANQFPISVNDGDYFRRVFTLLFAEENKNDLLAYLQYKAIHAASQYSTQALDAEFFDFYNRKIYGQREQKSDEKRSVALVNSWTGFLFGKVFVNKYFSEADKVKVVQMIAEVAEVMGESIKRNDWLTPVTKEAALEKLATFRTQIGFPDKWKSYESLVFEEGDSLWTLYQKVKIFSFQVDFLHKINTPVDKSEWEIEPQVVNAYYHPSHNIIVFPAAFLQPPYYTASIDQLKYEVNAEDRALAADDELVLDAVNFGGIGAVIAHEVTHGYDDQGRSFDKDGNMNDWWTPEDAALFESKCDIMALQEYTFTDPETGDVHKMNPRLCMGENLADLGGVSLAVQAFSKRVAEKVGAEEVERRLALLRIFFAAWASHQKTKMTKEAAISRLAMDPHAPGPFRAGVVANVEQFYEAFGIKEGDGMYLSPEKRVVMW</sequence>
<keyword evidence="11" id="KW-1185">Reference proteome</keyword>
<feature type="domain" description="Peptidase M13 C-terminal" evidence="8">
    <location>
        <begin position="589"/>
        <end position="766"/>
    </location>
</feature>
<evidence type="ECO:0000259" key="8">
    <source>
        <dbReference type="Pfam" id="PF01431"/>
    </source>
</evidence>
<dbReference type="Gene3D" id="1.10.1380.10">
    <property type="entry name" value="Neutral endopeptidase , domain2"/>
    <property type="match status" value="1"/>
</dbReference>
<dbReference type="InterPro" id="IPR024079">
    <property type="entry name" value="MetalloPept_cat_dom_sf"/>
</dbReference>